<sequence>MQVINLMRQFEVLKMKEDEIVKDYVDKLMKIVNQVRLIGAELSDARIVKKEIEQIRLEEHIETALPARFKDKTVLESNGKKSYGDKKDKDRKPITNQEVQGEKHGSCNKLGHVKRVCKNKTNQQNQQAQVTEEVETTKELLFMASEGILEKFSETWLLDSA</sequence>
<reference evidence="2 3" key="1">
    <citation type="journal article" date="2013" name="Genome Biol.">
        <title>The genome sequence of the most widely cultivated cacao type and its use to identify candidate genes regulating pod color.</title>
        <authorList>
            <person name="Motamayor J.C."/>
            <person name="Mockaitis K."/>
            <person name="Schmutz J."/>
            <person name="Haiminen N."/>
            <person name="Iii D.L."/>
            <person name="Cornejo O."/>
            <person name="Findley S.D."/>
            <person name="Zheng P."/>
            <person name="Utro F."/>
            <person name="Royaert S."/>
            <person name="Saski C."/>
            <person name="Jenkins J."/>
            <person name="Podicheti R."/>
            <person name="Zhao M."/>
            <person name="Scheffler B.E."/>
            <person name="Stack J.C."/>
            <person name="Feltus F.A."/>
            <person name="Mustiga G.M."/>
            <person name="Amores F."/>
            <person name="Phillips W."/>
            <person name="Marelli J.P."/>
            <person name="May G.D."/>
            <person name="Shapiro H."/>
            <person name="Ma J."/>
            <person name="Bustamante C.D."/>
            <person name="Schnell R.J."/>
            <person name="Main D."/>
            <person name="Gilbert D."/>
            <person name="Parida L."/>
            <person name="Kuhn D.N."/>
        </authorList>
    </citation>
    <scope>NUCLEOTIDE SEQUENCE [LARGE SCALE GENOMIC DNA]</scope>
    <source>
        <strain evidence="3">cv. Matina 1-6</strain>
    </source>
</reference>
<name>A0A061EXH0_THECC</name>
<feature type="region of interest" description="Disordered" evidence="1">
    <location>
        <begin position="76"/>
        <end position="105"/>
    </location>
</feature>
<keyword evidence="3" id="KW-1185">Reference proteome</keyword>
<dbReference type="HOGENOM" id="CLU_1646742_0_0_1"/>
<dbReference type="PANTHER" id="PTHR35317">
    <property type="entry name" value="OS04G0629600 PROTEIN"/>
    <property type="match status" value="1"/>
</dbReference>
<dbReference type="Pfam" id="PF14223">
    <property type="entry name" value="Retrotran_gag_2"/>
    <property type="match status" value="1"/>
</dbReference>
<dbReference type="EMBL" id="CM001883">
    <property type="protein sequence ID" value="EOY09760.1"/>
    <property type="molecule type" value="Genomic_DNA"/>
</dbReference>
<accession>A0A061EXH0</accession>
<evidence type="ECO:0000313" key="2">
    <source>
        <dbReference type="EMBL" id="EOY09760.1"/>
    </source>
</evidence>
<dbReference type="AlphaFoldDB" id="A0A061EXH0"/>
<proteinExistence type="predicted"/>
<gene>
    <name evidence="2" type="ORF">TCM_025144</name>
</gene>
<evidence type="ECO:0000256" key="1">
    <source>
        <dbReference type="SAM" id="MobiDB-lite"/>
    </source>
</evidence>
<protein>
    <submittedName>
        <fullName evidence="2">Uncharacterized protein</fullName>
    </submittedName>
</protein>
<organism evidence="2 3">
    <name type="scientific">Theobroma cacao</name>
    <name type="common">Cacao</name>
    <name type="synonym">Cocoa</name>
    <dbReference type="NCBI Taxonomy" id="3641"/>
    <lineage>
        <taxon>Eukaryota</taxon>
        <taxon>Viridiplantae</taxon>
        <taxon>Streptophyta</taxon>
        <taxon>Embryophyta</taxon>
        <taxon>Tracheophyta</taxon>
        <taxon>Spermatophyta</taxon>
        <taxon>Magnoliopsida</taxon>
        <taxon>eudicotyledons</taxon>
        <taxon>Gunneridae</taxon>
        <taxon>Pentapetalae</taxon>
        <taxon>rosids</taxon>
        <taxon>malvids</taxon>
        <taxon>Malvales</taxon>
        <taxon>Malvaceae</taxon>
        <taxon>Byttnerioideae</taxon>
        <taxon>Theobroma</taxon>
    </lineage>
</organism>
<dbReference type="PANTHER" id="PTHR35317:SF31">
    <property type="entry name" value="DUF4219 DOMAIN-CONTAINING PROTEIN"/>
    <property type="match status" value="1"/>
</dbReference>
<dbReference type="Proteomes" id="UP000026915">
    <property type="component" value="Chromosome 5"/>
</dbReference>
<evidence type="ECO:0000313" key="3">
    <source>
        <dbReference type="Proteomes" id="UP000026915"/>
    </source>
</evidence>
<dbReference type="InParanoid" id="A0A061EXH0"/>
<feature type="compositionally biased region" description="Basic and acidic residues" evidence="1">
    <location>
        <begin position="76"/>
        <end position="93"/>
    </location>
</feature>
<dbReference type="Gramene" id="EOY09760">
    <property type="protein sequence ID" value="EOY09760"/>
    <property type="gene ID" value="TCM_025144"/>
</dbReference>